<dbReference type="InterPro" id="IPR051406">
    <property type="entry name" value="PLD_domain"/>
</dbReference>
<dbReference type="Gene3D" id="3.30.870.10">
    <property type="entry name" value="Endonuclease Chain A"/>
    <property type="match status" value="1"/>
</dbReference>
<dbReference type="InterPro" id="IPR025202">
    <property type="entry name" value="PLD-like_dom"/>
</dbReference>
<keyword evidence="3" id="KW-0443">Lipid metabolism</keyword>
<sequence>MNAGVADDRASSMLKHFEQGIWAQHLKDQKNSQASVQGVRFFYADSSPSDGFQLAECSSEWPAAAMSGATGYICVTPKTARVNADGTLKVSLDGLKDMLVKRKAWESNRKAYVKLQNMKVPVVFMSVGRPPDRKFGARDGLLGLFLCSHMDPDILSCKLTSCDSGCGTFPALPTEDLQKFFDMCTQPGRKRRRELLVCYTTGCLMGAVDRLALTGAHCKDLYIQSLQRAKHSIRLNAYCISDQDIIEELRFATERGVAVKLRYDHRQQTRTNASCFEEERLRLVQVHPIVVSEDEKLIMHKKELLVDADEEGAFVVLGSYNPTITARGSQESVVRLEDPYLVESLRKRFEWDWAQEEASKRQRNVDMQL</sequence>
<name>A0A6C0BZR9_9ZZZZ</name>
<dbReference type="SUPFAM" id="SSF56024">
    <property type="entry name" value="Phospholipase D/nuclease"/>
    <property type="match status" value="1"/>
</dbReference>
<accession>A0A6C0BZR9</accession>
<protein>
    <recommendedName>
        <fullName evidence="4">Phospholipase D-like domain-containing protein</fullName>
    </recommendedName>
</protein>
<evidence type="ECO:0000256" key="2">
    <source>
        <dbReference type="ARBA" id="ARBA00022963"/>
    </source>
</evidence>
<dbReference type="GO" id="GO:0016042">
    <property type="term" value="P:lipid catabolic process"/>
    <property type="evidence" value="ECO:0007669"/>
    <property type="project" value="UniProtKB-KW"/>
</dbReference>
<evidence type="ECO:0000313" key="5">
    <source>
        <dbReference type="EMBL" id="QHS97620.1"/>
    </source>
</evidence>
<feature type="domain" description="Phospholipase D-like" evidence="4">
    <location>
        <begin position="222"/>
        <end position="353"/>
    </location>
</feature>
<evidence type="ECO:0000256" key="3">
    <source>
        <dbReference type="ARBA" id="ARBA00023098"/>
    </source>
</evidence>
<dbReference type="PANTHER" id="PTHR43856:SF1">
    <property type="entry name" value="MITOCHONDRIAL CARDIOLIPIN HYDROLASE"/>
    <property type="match status" value="1"/>
</dbReference>
<dbReference type="GO" id="GO:0016891">
    <property type="term" value="F:RNA endonuclease activity producing 5'-phosphomonoesters, hydrolytic mechanism"/>
    <property type="evidence" value="ECO:0007669"/>
    <property type="project" value="TreeGrafter"/>
</dbReference>
<dbReference type="Pfam" id="PF13091">
    <property type="entry name" value="PLDc_2"/>
    <property type="match status" value="1"/>
</dbReference>
<organism evidence="5">
    <name type="scientific">viral metagenome</name>
    <dbReference type="NCBI Taxonomy" id="1070528"/>
    <lineage>
        <taxon>unclassified sequences</taxon>
        <taxon>metagenomes</taxon>
        <taxon>organismal metagenomes</taxon>
    </lineage>
</organism>
<evidence type="ECO:0000259" key="4">
    <source>
        <dbReference type="Pfam" id="PF13091"/>
    </source>
</evidence>
<evidence type="ECO:0000256" key="1">
    <source>
        <dbReference type="ARBA" id="ARBA00022801"/>
    </source>
</evidence>
<keyword evidence="2" id="KW-0442">Lipid degradation</keyword>
<dbReference type="AlphaFoldDB" id="A0A6C0BZR9"/>
<reference evidence="5" key="1">
    <citation type="journal article" date="2020" name="Nature">
        <title>Giant virus diversity and host interactions through global metagenomics.</title>
        <authorList>
            <person name="Schulz F."/>
            <person name="Roux S."/>
            <person name="Paez-Espino D."/>
            <person name="Jungbluth S."/>
            <person name="Walsh D.A."/>
            <person name="Denef V.J."/>
            <person name="McMahon K.D."/>
            <person name="Konstantinidis K.T."/>
            <person name="Eloe-Fadrosh E.A."/>
            <person name="Kyrpides N.C."/>
            <person name="Woyke T."/>
        </authorList>
    </citation>
    <scope>NUCLEOTIDE SEQUENCE</scope>
    <source>
        <strain evidence="5">GVMAG-M-3300020182-33</strain>
    </source>
</reference>
<dbReference type="PANTHER" id="PTHR43856">
    <property type="entry name" value="CARDIOLIPIN HYDROLASE"/>
    <property type="match status" value="1"/>
</dbReference>
<proteinExistence type="predicted"/>
<dbReference type="EMBL" id="MN739301">
    <property type="protein sequence ID" value="QHS97620.1"/>
    <property type="molecule type" value="Genomic_DNA"/>
</dbReference>
<keyword evidence="1" id="KW-0378">Hydrolase</keyword>